<dbReference type="SUPFAM" id="SSF53474">
    <property type="entry name" value="alpha/beta-Hydrolases"/>
    <property type="match status" value="1"/>
</dbReference>
<organism evidence="3 5">
    <name type="scientific">Didymodactylos carnosus</name>
    <dbReference type="NCBI Taxonomy" id="1234261"/>
    <lineage>
        <taxon>Eukaryota</taxon>
        <taxon>Metazoa</taxon>
        <taxon>Spiralia</taxon>
        <taxon>Gnathifera</taxon>
        <taxon>Rotifera</taxon>
        <taxon>Eurotatoria</taxon>
        <taxon>Bdelloidea</taxon>
        <taxon>Philodinida</taxon>
        <taxon>Philodinidae</taxon>
        <taxon>Didymodactylos</taxon>
    </lineage>
</organism>
<evidence type="ECO:0000313" key="3">
    <source>
        <dbReference type="EMBL" id="CAF1101467.1"/>
    </source>
</evidence>
<keyword evidence="1" id="KW-0378">Hydrolase</keyword>
<dbReference type="OrthoDB" id="408631at2759"/>
<dbReference type="AlphaFoldDB" id="A0A814P6M7"/>
<dbReference type="GO" id="GO:0016787">
    <property type="term" value="F:hydrolase activity"/>
    <property type="evidence" value="ECO:0007669"/>
    <property type="project" value="UniProtKB-KW"/>
</dbReference>
<proteinExistence type="predicted"/>
<comment type="caution">
    <text evidence="3">The sequence shown here is derived from an EMBL/GenBank/DDBJ whole genome shotgun (WGS) entry which is preliminary data.</text>
</comment>
<dbReference type="InterPro" id="IPR029058">
    <property type="entry name" value="AB_hydrolase_fold"/>
</dbReference>
<dbReference type="Pfam" id="PF07859">
    <property type="entry name" value="Abhydrolase_3"/>
    <property type="match status" value="1"/>
</dbReference>
<evidence type="ECO:0000256" key="1">
    <source>
        <dbReference type="ARBA" id="ARBA00022801"/>
    </source>
</evidence>
<gene>
    <name evidence="3" type="ORF">GPM918_LOCUS18768</name>
    <name evidence="4" type="ORF">SRO942_LOCUS18764</name>
</gene>
<dbReference type="Gene3D" id="3.40.50.1820">
    <property type="entry name" value="alpha/beta hydrolase"/>
    <property type="match status" value="1"/>
</dbReference>
<dbReference type="EMBL" id="CAJOBC010005517">
    <property type="protein sequence ID" value="CAF3866307.1"/>
    <property type="molecule type" value="Genomic_DNA"/>
</dbReference>
<protein>
    <recommendedName>
        <fullName evidence="2">Alpha/beta hydrolase fold-3 domain-containing protein</fullName>
    </recommendedName>
</protein>
<name>A0A814P6M7_9BILA</name>
<dbReference type="PANTHER" id="PTHR48081">
    <property type="entry name" value="AB HYDROLASE SUPERFAMILY PROTEIN C4A8.06C"/>
    <property type="match status" value="1"/>
</dbReference>
<dbReference type="EMBL" id="CAJNOQ010005520">
    <property type="protein sequence ID" value="CAF1101467.1"/>
    <property type="molecule type" value="Genomic_DNA"/>
</dbReference>
<dbReference type="Proteomes" id="UP000663829">
    <property type="component" value="Unassembled WGS sequence"/>
</dbReference>
<keyword evidence="5" id="KW-1185">Reference proteome</keyword>
<accession>A0A814P6M7</accession>
<evidence type="ECO:0000313" key="5">
    <source>
        <dbReference type="Proteomes" id="UP000663829"/>
    </source>
</evidence>
<evidence type="ECO:0000259" key="2">
    <source>
        <dbReference type="Pfam" id="PF07859"/>
    </source>
</evidence>
<dbReference type="PANTHER" id="PTHR48081:SF8">
    <property type="entry name" value="ALPHA_BETA HYDROLASE FOLD-3 DOMAIN-CONTAINING PROTEIN-RELATED"/>
    <property type="match status" value="1"/>
</dbReference>
<dbReference type="InterPro" id="IPR013094">
    <property type="entry name" value="AB_hydrolase_3"/>
</dbReference>
<sequence length="220" mass="24353">MVTFAAESGTVNLPLLHVEYRLVPEHPLPAAVEDVMAVYNALLTQDSSVNKRIIGMGDSAGGGLLLLTLQAIISKHLPIPLAAVPISPWTDLSYSGDSYTRNRDLDVMVKYDSFQWGVELVLGGSALIKSKNIQPNDPIYSPLFGSFKKFPPMYIVVGTAELLESDARSVYEKAKAEKVEVTLEAGEHMMHVYPMFGLYYPEATQAMNRINTWLNEQFKS</sequence>
<feature type="domain" description="Alpha/beta hydrolase fold-3" evidence="2">
    <location>
        <begin position="11"/>
        <end position="193"/>
    </location>
</feature>
<dbReference type="InterPro" id="IPR050300">
    <property type="entry name" value="GDXG_lipolytic_enzyme"/>
</dbReference>
<evidence type="ECO:0000313" key="4">
    <source>
        <dbReference type="EMBL" id="CAF3866307.1"/>
    </source>
</evidence>
<dbReference type="Proteomes" id="UP000681722">
    <property type="component" value="Unassembled WGS sequence"/>
</dbReference>
<reference evidence="3" key="1">
    <citation type="submission" date="2021-02" db="EMBL/GenBank/DDBJ databases">
        <authorList>
            <person name="Nowell W R."/>
        </authorList>
    </citation>
    <scope>NUCLEOTIDE SEQUENCE</scope>
</reference>